<dbReference type="GeneID" id="94298285"/>
<protein>
    <submittedName>
        <fullName evidence="1">Uncharacterized protein</fullName>
    </submittedName>
</protein>
<accession>A0A9P8LTX4</accession>
<dbReference type="AlphaFoldDB" id="A0A9P8LTX4"/>
<dbReference type="KEGG" id="ssao:94298285"/>
<reference evidence="1 2" key="1">
    <citation type="journal article" date="2014" name="PLoS Genet.">
        <title>The Genome of Spironucleus salmonicida Highlights a Fish Pathogen Adapted to Fluctuating Environments.</title>
        <authorList>
            <person name="Xu F."/>
            <person name="Jerlstrom-Hultqvist J."/>
            <person name="Einarsson E."/>
            <person name="Astvaldsson A."/>
            <person name="Svard S.G."/>
            <person name="Andersson J.O."/>
        </authorList>
    </citation>
    <scope>NUCLEOTIDE SEQUENCE [LARGE SCALE GENOMIC DNA]</scope>
    <source>
        <strain evidence="1 2">ATCC 50377</strain>
    </source>
</reference>
<evidence type="ECO:0000313" key="1">
    <source>
        <dbReference type="EMBL" id="KAH0574308.1"/>
    </source>
</evidence>
<sequence>MFRPRNIHKDKMYYKAFKSVLSEYGYIAISPSHSVAIYEDLLKFRLTDRSHCFMIKVAKIYNQTEKIITNYGAAQYYYKTFHRHLINYNGEGVHVVQSHEALDFDTEFSFYQENSMFE</sequence>
<proteinExistence type="predicted"/>
<gene>
    <name evidence="1" type="ORF">SS50377_24262</name>
</gene>
<organism evidence="1 2">
    <name type="scientific">Spironucleus salmonicida</name>
    <dbReference type="NCBI Taxonomy" id="348837"/>
    <lineage>
        <taxon>Eukaryota</taxon>
        <taxon>Metamonada</taxon>
        <taxon>Diplomonadida</taxon>
        <taxon>Hexamitidae</taxon>
        <taxon>Hexamitinae</taxon>
        <taxon>Spironucleus</taxon>
    </lineage>
</organism>
<name>A0A9P8LTX4_9EUKA</name>
<dbReference type="EMBL" id="AUWU02000004">
    <property type="protein sequence ID" value="KAH0574308.1"/>
    <property type="molecule type" value="Genomic_DNA"/>
</dbReference>
<keyword evidence="2" id="KW-1185">Reference proteome</keyword>
<evidence type="ECO:0000313" key="2">
    <source>
        <dbReference type="Proteomes" id="UP000018208"/>
    </source>
</evidence>
<dbReference type="Proteomes" id="UP000018208">
    <property type="component" value="Unassembled WGS sequence"/>
</dbReference>
<comment type="caution">
    <text evidence="1">The sequence shown here is derived from an EMBL/GenBank/DDBJ whole genome shotgun (WGS) entry which is preliminary data.</text>
</comment>
<dbReference type="RefSeq" id="XP_067765081.1">
    <property type="nucleotide sequence ID" value="XM_067908107.1"/>
</dbReference>